<dbReference type="InterPro" id="IPR020568">
    <property type="entry name" value="Ribosomal_Su5_D2-typ_SF"/>
</dbReference>
<accession>F8NV76</accession>
<dbReference type="AlphaFoldDB" id="F8NV76"/>
<reference evidence="16" key="1">
    <citation type="submission" date="2011-04" db="EMBL/GenBank/DDBJ databases">
        <title>Evolution of plant cell wall degrading machinery underlies the functional diversity of forest fungi.</title>
        <authorList>
            <consortium name="US DOE Joint Genome Institute (JGI-PGF)"/>
            <person name="Eastwood D.C."/>
            <person name="Floudas D."/>
            <person name="Binder M."/>
            <person name="Majcherczyk A."/>
            <person name="Schneider P."/>
            <person name="Aerts A."/>
            <person name="Asiegbu F.O."/>
            <person name="Baker S.E."/>
            <person name="Barry K."/>
            <person name="Bendiksby M."/>
            <person name="Blumentritt M."/>
            <person name="Coutinho P.M."/>
            <person name="Cullen D."/>
            <person name="Cullen D."/>
            <person name="Gathman A."/>
            <person name="Goodell B."/>
            <person name="Henrissat B."/>
            <person name="Ihrmark K."/>
            <person name="Kauserud H."/>
            <person name="Kohler A."/>
            <person name="LaButti K."/>
            <person name="Lapidus A."/>
            <person name="Lavin J.L."/>
            <person name="Lee Y.-H."/>
            <person name="Lindquist E."/>
            <person name="Lilly W."/>
            <person name="Lucas S."/>
            <person name="Morin E."/>
            <person name="Murat C."/>
            <person name="Oguiza J.A."/>
            <person name="Park J."/>
            <person name="Pisabarro A.G."/>
            <person name="Riley R."/>
            <person name="Rosling A."/>
            <person name="Salamov A."/>
            <person name="Schmidt O."/>
            <person name="Schmutz J."/>
            <person name="Skrede I."/>
            <person name="Stenlid J."/>
            <person name="Wiebenga A."/>
            <person name="Xie X."/>
            <person name="Kues U."/>
            <person name="Hibbett D.S."/>
            <person name="Hoffmeister D."/>
            <person name="Hogberg N."/>
            <person name="Martin F."/>
            <person name="Grigoriev I.V."/>
            <person name="Watkinson S.C."/>
        </authorList>
    </citation>
    <scope>NUCLEOTIDE SEQUENCE</scope>
    <source>
        <strain evidence="16">S7.9</strain>
    </source>
</reference>
<comment type="similarity">
    <text evidence="2 13">Belongs to the GHMP kinase family. Mevalonate kinase subfamily.</text>
</comment>
<dbReference type="InterPro" id="IPR014721">
    <property type="entry name" value="Ribsml_uS5_D2-typ_fold_subgr"/>
</dbReference>
<dbReference type="Proteomes" id="UP000008064">
    <property type="component" value="Unassembled WGS sequence"/>
</dbReference>
<comment type="catalytic activity">
    <reaction evidence="12">
        <text>(R)-5-phosphomevalonate + ATP = (R)-5-diphosphomevalonate + ADP</text>
        <dbReference type="Rhea" id="RHEA:16341"/>
        <dbReference type="ChEBI" id="CHEBI:30616"/>
        <dbReference type="ChEBI" id="CHEBI:57557"/>
        <dbReference type="ChEBI" id="CHEBI:58146"/>
        <dbReference type="ChEBI" id="CHEBI:456216"/>
        <dbReference type="EC" id="2.7.4.2"/>
    </reaction>
    <physiologicalReaction direction="left-to-right" evidence="12">
        <dbReference type="Rhea" id="RHEA:16342"/>
    </physiologicalReaction>
</comment>
<evidence type="ECO:0000259" key="15">
    <source>
        <dbReference type="Pfam" id="PF08544"/>
    </source>
</evidence>
<protein>
    <recommendedName>
        <fullName evidence="3 13">Phosphomevalonate kinase</fullName>
        <ecNumber evidence="3 13">2.7.4.2</ecNumber>
    </recommendedName>
</protein>
<evidence type="ECO:0000256" key="2">
    <source>
        <dbReference type="ARBA" id="ARBA00006495"/>
    </source>
</evidence>
<feature type="domain" description="GHMP kinase N-terminal" evidence="14">
    <location>
        <begin position="171"/>
        <end position="239"/>
    </location>
</feature>
<dbReference type="UniPathway" id="UPA00057">
    <property type="reaction ID" value="UER00099"/>
</dbReference>
<evidence type="ECO:0000256" key="4">
    <source>
        <dbReference type="ARBA" id="ARBA00022516"/>
    </source>
</evidence>
<dbReference type="InterPro" id="IPR035102">
    <property type="entry name" value="Phosphomevalonate_kinase"/>
</dbReference>
<dbReference type="GO" id="GO:0004631">
    <property type="term" value="F:phosphomevalonate kinase activity"/>
    <property type="evidence" value="ECO:0007669"/>
    <property type="project" value="UniProtKB-UniRule"/>
</dbReference>
<dbReference type="GO" id="GO:0010142">
    <property type="term" value="P:farnesyl diphosphate biosynthetic process, mevalonate pathway"/>
    <property type="evidence" value="ECO:0007669"/>
    <property type="project" value="TreeGrafter"/>
</dbReference>
<evidence type="ECO:0000256" key="5">
    <source>
        <dbReference type="ARBA" id="ARBA00022679"/>
    </source>
</evidence>
<sequence length="504" mass="54792">MPGTTVVSSPGKVLAAGGYLVLDPSYSGVVISTSSRFYAVVQDAGSAYGANVVVVRSPQFVQAEWRYFVRLDRARVVVEEIPCNVGAHDSTRANKFVHLAIQHTLSLALEVRGVESLEKDLVNGLDIAIVGDNDFYSQRAKLASMKLTPSTASLSRIPPFCHCRVSISDVHKTGLGSSAALITSLVSALLLHFSVVSPAEFLEDLSVDRRLAHNTAQFVHCLAQGKVGSGFDVSAAVFGSQLYTRFDPVVLQPLMNDEIIHTQSLLTILSPSNKAWNYRVEPFKLPPLIRLMLADVDAGSDTPSLVGQVLKWRQQNPSEATALWTAINNSNQNLAKALAILSDLHSEDPIAYELAVRYISSLQPVQWLANPSISPSEERLVHAFYDVHQFTQDVRANMREMGQLANVPIEPPEQTSLLDACVYQAGVIGGGVPGAGGYDAIWLLVCDAPDSSLQQQPVHRVERVWNTFTSLDVSPLSASESIAKGARIEQLENIPGLKETVFRQ</sequence>
<dbReference type="KEGG" id="sla:SERLADRAFT_407765"/>
<dbReference type="PANTHER" id="PTHR31814:SF2">
    <property type="entry name" value="PHOSPHOMEVALONATE KINASE"/>
    <property type="match status" value="1"/>
</dbReference>
<dbReference type="GeneID" id="18812730"/>
<dbReference type="GO" id="GO:0005777">
    <property type="term" value="C:peroxisome"/>
    <property type="evidence" value="ECO:0007669"/>
    <property type="project" value="TreeGrafter"/>
</dbReference>
<evidence type="ECO:0000256" key="12">
    <source>
        <dbReference type="ARBA" id="ARBA00029326"/>
    </source>
</evidence>
<dbReference type="PANTHER" id="PTHR31814">
    <property type="match status" value="1"/>
</dbReference>
<organism>
    <name type="scientific">Serpula lacrymans var. lacrymans (strain S7.9)</name>
    <name type="common">Dry rot fungus</name>
    <dbReference type="NCBI Taxonomy" id="578457"/>
    <lineage>
        <taxon>Eukaryota</taxon>
        <taxon>Fungi</taxon>
        <taxon>Dikarya</taxon>
        <taxon>Basidiomycota</taxon>
        <taxon>Agaricomycotina</taxon>
        <taxon>Agaricomycetes</taxon>
        <taxon>Agaricomycetidae</taxon>
        <taxon>Boletales</taxon>
        <taxon>Coniophorineae</taxon>
        <taxon>Serpulaceae</taxon>
        <taxon>Serpula</taxon>
    </lineage>
</organism>
<keyword evidence="5 13" id="KW-0808">Transferase</keyword>
<dbReference type="Pfam" id="PF00288">
    <property type="entry name" value="GHMP_kinases_N"/>
    <property type="match status" value="1"/>
</dbReference>
<evidence type="ECO:0000256" key="7">
    <source>
        <dbReference type="ARBA" id="ARBA00022777"/>
    </source>
</evidence>
<name>F8NV76_SERL9</name>
<dbReference type="EC" id="2.7.4.2" evidence="3 13"/>
<dbReference type="GO" id="GO:0006696">
    <property type="term" value="P:ergosterol biosynthetic process"/>
    <property type="evidence" value="ECO:0007669"/>
    <property type="project" value="TreeGrafter"/>
</dbReference>
<keyword evidence="11 13" id="KW-0753">Steroid metabolism</keyword>
<evidence type="ECO:0000256" key="6">
    <source>
        <dbReference type="ARBA" id="ARBA00022741"/>
    </source>
</evidence>
<proteinExistence type="inferred from homology"/>
<keyword evidence="10 13" id="KW-0443">Lipid metabolism</keyword>
<evidence type="ECO:0000256" key="3">
    <source>
        <dbReference type="ARBA" id="ARBA00012958"/>
    </source>
</evidence>
<evidence type="ECO:0000256" key="10">
    <source>
        <dbReference type="ARBA" id="ARBA00023098"/>
    </source>
</evidence>
<dbReference type="InterPro" id="IPR036554">
    <property type="entry name" value="GHMP_kinase_C_sf"/>
</dbReference>
<dbReference type="SUPFAM" id="SSF54211">
    <property type="entry name" value="Ribosomal protein S5 domain 2-like"/>
    <property type="match status" value="1"/>
</dbReference>
<gene>
    <name evidence="16" type="ORF">SERLADRAFT_407765</name>
</gene>
<dbReference type="Pfam" id="PF08544">
    <property type="entry name" value="GHMP_kinases_C"/>
    <property type="match status" value="1"/>
</dbReference>
<dbReference type="InterPro" id="IPR006204">
    <property type="entry name" value="GHMP_kinase_N_dom"/>
</dbReference>
<evidence type="ECO:0000256" key="11">
    <source>
        <dbReference type="ARBA" id="ARBA00023221"/>
    </source>
</evidence>
<feature type="domain" description="GHMP kinase C-terminal" evidence="15">
    <location>
        <begin position="393"/>
        <end position="445"/>
    </location>
</feature>
<dbReference type="GO" id="GO:0019287">
    <property type="term" value="P:isopentenyl diphosphate biosynthetic process, mevalonate pathway"/>
    <property type="evidence" value="ECO:0007669"/>
    <property type="project" value="UniProtKB-UniRule"/>
</dbReference>
<evidence type="ECO:0000259" key="14">
    <source>
        <dbReference type="Pfam" id="PF00288"/>
    </source>
</evidence>
<evidence type="ECO:0000256" key="9">
    <source>
        <dbReference type="ARBA" id="ARBA00022955"/>
    </source>
</evidence>
<dbReference type="InterPro" id="IPR013750">
    <property type="entry name" value="GHMP_kinase_C_dom"/>
</dbReference>
<dbReference type="InterPro" id="IPR016005">
    <property type="entry name" value="Erg8"/>
</dbReference>
<dbReference type="HOGENOM" id="CLU_022059_1_0_1"/>
<dbReference type="EMBL" id="GL945433">
    <property type="protein sequence ID" value="EGO25338.1"/>
    <property type="molecule type" value="Genomic_DNA"/>
</dbReference>
<dbReference type="OrthoDB" id="10262935at2759"/>
<evidence type="ECO:0000256" key="8">
    <source>
        <dbReference type="ARBA" id="ARBA00022840"/>
    </source>
</evidence>
<keyword evidence="6" id="KW-0547">Nucleotide-binding</keyword>
<evidence type="ECO:0000256" key="13">
    <source>
        <dbReference type="PIRNR" id="PIRNR017288"/>
    </source>
</evidence>
<dbReference type="PIRSF" id="PIRSF017288">
    <property type="entry name" value="PMK_GHMP_euk"/>
    <property type="match status" value="1"/>
</dbReference>
<dbReference type="Gene3D" id="3.30.230.10">
    <property type="match status" value="1"/>
</dbReference>
<evidence type="ECO:0000256" key="1">
    <source>
        <dbReference type="ARBA" id="ARBA00005017"/>
    </source>
</evidence>
<dbReference type="RefSeq" id="XP_007317460.1">
    <property type="nucleotide sequence ID" value="XM_007317398.1"/>
</dbReference>
<dbReference type="GO" id="GO:0005524">
    <property type="term" value="F:ATP binding"/>
    <property type="evidence" value="ECO:0007669"/>
    <property type="project" value="UniProtKB-UniRule"/>
</dbReference>
<keyword evidence="9 13" id="KW-0752">Steroid biosynthesis</keyword>
<comment type="pathway">
    <text evidence="1 13">Isoprenoid biosynthesis; isopentenyl diphosphate biosynthesis via mevalonate pathway; isopentenyl diphosphate from (R)-mevalonate: step 2/3.</text>
</comment>
<keyword evidence="4 13" id="KW-0444">Lipid biosynthesis</keyword>
<keyword evidence="7 13" id="KW-0418">Kinase</keyword>
<dbReference type="Gene3D" id="3.30.70.890">
    <property type="entry name" value="GHMP kinase, C-terminal domain"/>
    <property type="match status" value="1"/>
</dbReference>
<evidence type="ECO:0000313" key="16">
    <source>
        <dbReference type="EMBL" id="EGO25338.1"/>
    </source>
</evidence>
<keyword evidence="8" id="KW-0067">ATP-binding</keyword>